<reference evidence="8" key="1">
    <citation type="submission" date="2015-09" db="EMBL/GenBank/DDBJ databases">
        <authorList>
            <person name="Shao Z."/>
            <person name="Wang L."/>
        </authorList>
    </citation>
    <scope>NUCLEOTIDE SEQUENCE [LARGE SCALE GENOMIC DNA]</scope>
    <source>
        <strain evidence="8">F13-1</strain>
    </source>
</reference>
<gene>
    <name evidence="7" type="ORF">AN401_09835</name>
</gene>
<keyword evidence="8" id="KW-1185">Reference proteome</keyword>
<sequence>MKKTILALTIPALFATSASAVTVYSDEGAQVDLYGRIQYDAGSFDHEGAKREKFGGDGSARLGTNVKYNLNQDVALIGKLEWQAAAESSDGSKLDSRYAWAGFRFMDTTDLTFGKSENPYVQLSDITDIFDLFGAAAYSHGFRIDDQVRVSYADQGIDLRAAYAFNDENKTRQDLAADEERAQNQYSLSAGYTFPFNLGLVAAYEKQSVKTGANAGLDADFDMWGLGANYSIDGFYFGTVYGQKQQDVTGAADEKTRYWELVAAYNVDAWTLKAGYNYEKERGTGDNEKLVNEYVLGAAYALTPKAKLYAEYNIQRAKDGDERKDDLYGVGIQYNF</sequence>
<organism evidence="7 8">
    <name type="scientific">Zobellella denitrificans</name>
    <dbReference type="NCBI Taxonomy" id="347534"/>
    <lineage>
        <taxon>Bacteria</taxon>
        <taxon>Pseudomonadati</taxon>
        <taxon>Pseudomonadota</taxon>
        <taxon>Gammaproteobacteria</taxon>
        <taxon>Aeromonadales</taxon>
        <taxon>Aeromonadaceae</taxon>
        <taxon>Zobellella</taxon>
    </lineage>
</organism>
<evidence type="ECO:0000256" key="4">
    <source>
        <dbReference type="ARBA" id="ARBA00023136"/>
    </source>
</evidence>
<dbReference type="RefSeq" id="WP_096779241.1">
    <property type="nucleotide sequence ID" value="NZ_CP012621.1"/>
</dbReference>
<evidence type="ECO:0000313" key="8">
    <source>
        <dbReference type="Proteomes" id="UP000217763"/>
    </source>
</evidence>
<dbReference type="InterPro" id="IPR001897">
    <property type="entry name" value="Porin_gammaproteobac"/>
</dbReference>
<dbReference type="GO" id="GO:0009279">
    <property type="term" value="C:cell outer membrane"/>
    <property type="evidence" value="ECO:0007669"/>
    <property type="project" value="UniProtKB-SubCell"/>
</dbReference>
<dbReference type="InterPro" id="IPR033900">
    <property type="entry name" value="Gram_neg_porin_domain"/>
</dbReference>
<evidence type="ECO:0000256" key="3">
    <source>
        <dbReference type="ARBA" id="ARBA00022729"/>
    </source>
</evidence>
<protein>
    <submittedName>
        <fullName evidence="7">Porin</fullName>
    </submittedName>
</protein>
<dbReference type="PRINTS" id="PR00183">
    <property type="entry name" value="ECOLIPORIN"/>
</dbReference>
<feature type="chain" id="PRO_5012403379" evidence="5">
    <location>
        <begin position="21"/>
        <end position="336"/>
    </location>
</feature>
<dbReference type="GO" id="GO:0015288">
    <property type="term" value="F:porin activity"/>
    <property type="evidence" value="ECO:0007669"/>
    <property type="project" value="InterPro"/>
</dbReference>
<evidence type="ECO:0000256" key="5">
    <source>
        <dbReference type="SAM" id="SignalP"/>
    </source>
</evidence>
<dbReference type="Proteomes" id="UP000217763">
    <property type="component" value="Chromosome"/>
</dbReference>
<dbReference type="PANTHER" id="PTHR34501:SF2">
    <property type="entry name" value="OUTER MEMBRANE PORIN F-RELATED"/>
    <property type="match status" value="1"/>
</dbReference>
<feature type="domain" description="Porin" evidence="6">
    <location>
        <begin position="7"/>
        <end position="319"/>
    </location>
</feature>
<dbReference type="Pfam" id="PF13609">
    <property type="entry name" value="Porin_4"/>
    <property type="match status" value="1"/>
</dbReference>
<dbReference type="Gene3D" id="2.40.160.10">
    <property type="entry name" value="Porin"/>
    <property type="match status" value="1"/>
</dbReference>
<dbReference type="SUPFAM" id="SSF56935">
    <property type="entry name" value="Porins"/>
    <property type="match status" value="1"/>
</dbReference>
<feature type="signal peptide" evidence="5">
    <location>
        <begin position="1"/>
        <end position="20"/>
    </location>
</feature>
<dbReference type="KEGG" id="zdf:AN401_09835"/>
<evidence type="ECO:0000259" key="6">
    <source>
        <dbReference type="Pfam" id="PF13609"/>
    </source>
</evidence>
<dbReference type="AlphaFoldDB" id="A0A291HPW2"/>
<keyword evidence="4" id="KW-0472">Membrane</keyword>
<comment type="subcellular location">
    <subcellularLocation>
        <location evidence="1">Cell outer membrane</location>
        <topology evidence="1">Multi-pass membrane protein</topology>
    </subcellularLocation>
</comment>
<dbReference type="EMBL" id="CP012621">
    <property type="protein sequence ID" value="ATG74111.1"/>
    <property type="molecule type" value="Genomic_DNA"/>
</dbReference>
<dbReference type="CDD" id="cd00342">
    <property type="entry name" value="gram_neg_porins"/>
    <property type="match status" value="1"/>
</dbReference>
<comment type="similarity">
    <text evidence="2">Belongs to the Gram-negative porin family.</text>
</comment>
<dbReference type="InterPro" id="IPR050298">
    <property type="entry name" value="Gram-neg_bact_OMP"/>
</dbReference>
<accession>A0A291HPW2</accession>
<evidence type="ECO:0000256" key="1">
    <source>
        <dbReference type="ARBA" id="ARBA00004571"/>
    </source>
</evidence>
<name>A0A291HPW2_9GAMM</name>
<evidence type="ECO:0000313" key="7">
    <source>
        <dbReference type="EMBL" id="ATG74111.1"/>
    </source>
</evidence>
<dbReference type="InterPro" id="IPR023614">
    <property type="entry name" value="Porin_dom_sf"/>
</dbReference>
<proteinExistence type="inferred from homology"/>
<evidence type="ECO:0000256" key="2">
    <source>
        <dbReference type="ARBA" id="ARBA00007539"/>
    </source>
</evidence>
<dbReference type="PANTHER" id="PTHR34501">
    <property type="entry name" value="PROTEIN YDDL-RELATED"/>
    <property type="match status" value="1"/>
</dbReference>
<keyword evidence="3 5" id="KW-0732">Signal</keyword>
<dbReference type="GO" id="GO:0034220">
    <property type="term" value="P:monoatomic ion transmembrane transport"/>
    <property type="evidence" value="ECO:0007669"/>
    <property type="project" value="InterPro"/>
</dbReference>